<evidence type="ECO:0000313" key="3">
    <source>
        <dbReference type="EMBL" id="KAF2260593.1"/>
    </source>
</evidence>
<dbReference type="PRINTS" id="PR00625">
    <property type="entry name" value="JDOMAIN"/>
</dbReference>
<keyword evidence="1" id="KW-0472">Membrane</keyword>
<dbReference type="Gene3D" id="1.10.287.110">
    <property type="entry name" value="DnaJ domain"/>
    <property type="match status" value="1"/>
</dbReference>
<dbReference type="SUPFAM" id="SSF46565">
    <property type="entry name" value="Chaperone J-domain"/>
    <property type="match status" value="1"/>
</dbReference>
<accession>A0A9P4N0K9</accession>
<comment type="caution">
    <text evidence="3">The sequence shown here is derived from an EMBL/GenBank/DDBJ whole genome shotgun (WGS) entry which is preliminary data.</text>
</comment>
<organism evidence="3 4">
    <name type="scientific">Lojkania enalia</name>
    <dbReference type="NCBI Taxonomy" id="147567"/>
    <lineage>
        <taxon>Eukaryota</taxon>
        <taxon>Fungi</taxon>
        <taxon>Dikarya</taxon>
        <taxon>Ascomycota</taxon>
        <taxon>Pezizomycotina</taxon>
        <taxon>Dothideomycetes</taxon>
        <taxon>Pleosporomycetidae</taxon>
        <taxon>Pleosporales</taxon>
        <taxon>Pleosporales incertae sedis</taxon>
        <taxon>Lojkania</taxon>
    </lineage>
</organism>
<gene>
    <name evidence="3" type="ORF">CC78DRAFT_584652</name>
</gene>
<dbReference type="PROSITE" id="PS50076">
    <property type="entry name" value="DNAJ_2"/>
    <property type="match status" value="1"/>
</dbReference>
<evidence type="ECO:0000256" key="1">
    <source>
        <dbReference type="SAM" id="Phobius"/>
    </source>
</evidence>
<feature type="transmembrane region" description="Helical" evidence="1">
    <location>
        <begin position="167"/>
        <end position="188"/>
    </location>
</feature>
<dbReference type="InterPro" id="IPR001623">
    <property type="entry name" value="DnaJ_domain"/>
</dbReference>
<protein>
    <recommendedName>
        <fullName evidence="2">J domain-containing protein</fullName>
    </recommendedName>
</protein>
<name>A0A9P4N0K9_9PLEO</name>
<dbReference type="CDD" id="cd06257">
    <property type="entry name" value="DnaJ"/>
    <property type="match status" value="1"/>
</dbReference>
<proteinExistence type="predicted"/>
<dbReference type="InterPro" id="IPR036869">
    <property type="entry name" value="J_dom_sf"/>
</dbReference>
<keyword evidence="1" id="KW-0812">Transmembrane</keyword>
<keyword evidence="1" id="KW-1133">Transmembrane helix</keyword>
<keyword evidence="4" id="KW-1185">Reference proteome</keyword>
<dbReference type="OrthoDB" id="436519at2759"/>
<dbReference type="AlphaFoldDB" id="A0A9P4N0K9"/>
<dbReference type="EMBL" id="ML986677">
    <property type="protein sequence ID" value="KAF2260593.1"/>
    <property type="molecule type" value="Genomic_DNA"/>
</dbReference>
<evidence type="ECO:0000313" key="4">
    <source>
        <dbReference type="Proteomes" id="UP000800093"/>
    </source>
</evidence>
<reference evidence="4" key="1">
    <citation type="journal article" date="2020" name="Stud. Mycol.">
        <title>101 Dothideomycetes genomes: A test case for predicting lifestyles and emergence of pathogens.</title>
        <authorList>
            <person name="Haridas S."/>
            <person name="Albert R."/>
            <person name="Binder M."/>
            <person name="Bloem J."/>
            <person name="LaButti K."/>
            <person name="Salamov A."/>
            <person name="Andreopoulos B."/>
            <person name="Baker S."/>
            <person name="Barry K."/>
            <person name="Bills G."/>
            <person name="Bluhm B."/>
            <person name="Cannon C."/>
            <person name="Castanera R."/>
            <person name="Culley D."/>
            <person name="Daum C."/>
            <person name="Ezra D."/>
            <person name="Gonzalez J."/>
            <person name="Henrissat B."/>
            <person name="Kuo A."/>
            <person name="Liang C."/>
            <person name="Lipzen A."/>
            <person name="Lutzoni F."/>
            <person name="Magnuson J."/>
            <person name="Mondo S."/>
            <person name="Nolan M."/>
            <person name="Ohm R."/>
            <person name="Pangilinan J."/>
            <person name="Park H.-J."/>
            <person name="Ramirez L."/>
            <person name="Alfaro M."/>
            <person name="Sun H."/>
            <person name="Tritt A."/>
            <person name="Yoshinaga Y."/>
            <person name="Zwiers L.-H."/>
            <person name="Turgeon B."/>
            <person name="Goodwin S."/>
            <person name="Spatafora J."/>
            <person name="Crous P."/>
            <person name="Grigoriev I."/>
        </authorList>
    </citation>
    <scope>NUCLEOTIDE SEQUENCE [LARGE SCALE GENOMIC DNA]</scope>
    <source>
        <strain evidence="4">CBS 304.66</strain>
    </source>
</reference>
<dbReference type="Pfam" id="PF00226">
    <property type="entry name" value="DnaJ"/>
    <property type="match status" value="1"/>
</dbReference>
<dbReference type="Proteomes" id="UP000800093">
    <property type="component" value="Unassembled WGS sequence"/>
</dbReference>
<feature type="transmembrane region" description="Helical" evidence="1">
    <location>
        <begin position="58"/>
        <end position="74"/>
    </location>
</feature>
<feature type="domain" description="J" evidence="2">
    <location>
        <begin position="83"/>
        <end position="151"/>
    </location>
</feature>
<sequence>MAIQASLPWDTIGPFFVWQFLIPLARWIQSILYSIFIRAGDPKPQPGTPRFVRHRRQLLMLIYAAYFLFTLYEVDHGLQKRSNAYNDLGVPITVDENGLASRFRKLTVRFHPDKVGPNVDREQANDYYVHLKHARDTILDPAKRFAYDRFGPDILSQCSQCVTIHDYTMHALLVVLVTYGGLLAFLFGANALGFLKDGAYWRYLALLAVATYEVRTALRNDHPSFLARFVNPLAVSTSLRPEYLPFQATIVIRKATFSLAQFLGMLVSLWRDDPKKPTRAANDSEEARHKQVDRLQGIVRDSAADASRLLDLETTPYQGNERAKGDLRSALKKYMVQNVVHQERDVRNAIGVSMAKRRAGVPAGARGNR</sequence>
<evidence type="ECO:0000259" key="2">
    <source>
        <dbReference type="PROSITE" id="PS50076"/>
    </source>
</evidence>
<feature type="transmembrane region" description="Helical" evidence="1">
    <location>
        <begin position="16"/>
        <end position="37"/>
    </location>
</feature>